<accession>A0A1C3WFI9</accession>
<reference evidence="2" key="1">
    <citation type="submission" date="2016-08" db="EMBL/GenBank/DDBJ databases">
        <authorList>
            <person name="Varghese N."/>
            <person name="Submissions Spin"/>
        </authorList>
    </citation>
    <scope>NUCLEOTIDE SEQUENCE [LARGE SCALE GENOMIC DNA]</scope>
    <source>
        <strain evidence="2">CCBAU 57015</strain>
    </source>
</reference>
<evidence type="ECO:0000313" key="2">
    <source>
        <dbReference type="Proteomes" id="UP000186228"/>
    </source>
</evidence>
<dbReference type="AlphaFoldDB" id="A0A1C3WFI9"/>
<dbReference type="EMBL" id="FMAC01000018">
    <property type="protein sequence ID" value="SCB38842.1"/>
    <property type="molecule type" value="Genomic_DNA"/>
</dbReference>
<proteinExistence type="predicted"/>
<organism evidence="1 2">
    <name type="scientific">Rhizobium hainanense</name>
    <dbReference type="NCBI Taxonomy" id="52131"/>
    <lineage>
        <taxon>Bacteria</taxon>
        <taxon>Pseudomonadati</taxon>
        <taxon>Pseudomonadota</taxon>
        <taxon>Alphaproteobacteria</taxon>
        <taxon>Hyphomicrobiales</taxon>
        <taxon>Rhizobiaceae</taxon>
        <taxon>Rhizobium/Agrobacterium group</taxon>
        <taxon>Rhizobium</taxon>
    </lineage>
</organism>
<dbReference type="Proteomes" id="UP000186228">
    <property type="component" value="Unassembled WGS sequence"/>
</dbReference>
<keyword evidence="2" id="KW-1185">Reference proteome</keyword>
<evidence type="ECO:0000313" key="1">
    <source>
        <dbReference type="EMBL" id="SCB38842.1"/>
    </source>
</evidence>
<name>A0A1C3WFI9_9HYPH</name>
<gene>
    <name evidence="1" type="ORF">GA0061100_1182</name>
</gene>
<sequence length="237" mass="26205">MIFEAIMGLIPRWAIIIPLLYFGGYYTEAVLQHIEISREITAFSSRPIDRLKFDPKDTAINVDLSGDEIGHDLITLYNVPTVTRGGTDKDGLADVYRLKPECKPDQAGTPSRSDRNEFQRRSLVFDSCIAHHRETYTRPIVSIKLSEDGTTGNNTMAANRIVLTAPDGNHVTIDNGWYSPLSWFPMPIIGCGLNDQPPAWKCVANFNHDRIPVLRSANGVRSPTAAVAQVLGLEGAL</sequence>
<protein>
    <submittedName>
        <fullName evidence="1">Uncharacterized protein</fullName>
    </submittedName>
</protein>